<dbReference type="Pfam" id="PF13414">
    <property type="entry name" value="TPR_11"/>
    <property type="match status" value="1"/>
</dbReference>
<feature type="transmembrane region" description="Helical" evidence="3">
    <location>
        <begin position="96"/>
        <end position="117"/>
    </location>
</feature>
<feature type="repeat" description="TPR" evidence="1">
    <location>
        <begin position="182"/>
        <end position="215"/>
    </location>
</feature>
<keyword evidence="4" id="KW-0732">Signal</keyword>
<sequence length="327" mass="35758">MKHDRFRISRPSTLLSALLCSCASLGAGDAFISPVKPSPLSPRAVTPPPSTPSRVQSHGDVLESLTSSSELLSVFNPFDWRDPGVQDLIKNVGPPLYLVGALALVSLFVFPGTRNVLGNVQLEQRLRTLNKQIEEEDQQKGSGEVLYGIGRSFLSRGMFEEAALTFTLAKELWNPLDTLGRAVLSNAVGLAYFRLKKTDEAIHYYKQAIRLVPDYITAHSNLGHAYALQGDLPSSLETFQTVLKLDANHPVANRVLDKMEERYGKRIGEGAPGAPPPSRAAKLDAKPVADKARRSAEKRQEDDGEYMTLPSGRRVKAAGVKVTRVQS</sequence>
<keyword evidence="3" id="KW-0472">Membrane</keyword>
<dbReference type="Proteomes" id="UP000041254">
    <property type="component" value="Unassembled WGS sequence"/>
</dbReference>
<dbReference type="Gene3D" id="1.25.40.10">
    <property type="entry name" value="Tetratricopeptide repeat domain"/>
    <property type="match status" value="1"/>
</dbReference>
<evidence type="ECO:0000313" key="5">
    <source>
        <dbReference type="EMBL" id="CEM33730.1"/>
    </source>
</evidence>
<evidence type="ECO:0000256" key="4">
    <source>
        <dbReference type="SAM" id="SignalP"/>
    </source>
</evidence>
<evidence type="ECO:0000256" key="3">
    <source>
        <dbReference type="SAM" id="Phobius"/>
    </source>
</evidence>
<feature type="signal peptide" evidence="4">
    <location>
        <begin position="1"/>
        <end position="30"/>
    </location>
</feature>
<gene>
    <name evidence="5" type="ORF">Vbra_18633</name>
</gene>
<dbReference type="AlphaFoldDB" id="A0A0G4GTC0"/>
<dbReference type="VEuPathDB" id="CryptoDB:Vbra_18633"/>
<dbReference type="PROSITE" id="PS51257">
    <property type="entry name" value="PROKAR_LIPOPROTEIN"/>
    <property type="match status" value="1"/>
</dbReference>
<dbReference type="PROSITE" id="PS50005">
    <property type="entry name" value="TPR"/>
    <property type="match status" value="2"/>
</dbReference>
<evidence type="ECO:0000256" key="1">
    <source>
        <dbReference type="PROSITE-ProRule" id="PRU00339"/>
    </source>
</evidence>
<name>A0A0G4GTC0_VITBC</name>
<feature type="region of interest" description="Disordered" evidence="2">
    <location>
        <begin position="38"/>
        <end position="57"/>
    </location>
</feature>
<keyword evidence="1" id="KW-0802">TPR repeat</keyword>
<dbReference type="InterPro" id="IPR011990">
    <property type="entry name" value="TPR-like_helical_dom_sf"/>
</dbReference>
<feature type="compositionally biased region" description="Pro residues" evidence="2">
    <location>
        <begin position="38"/>
        <end position="51"/>
    </location>
</feature>
<organism evidence="5 6">
    <name type="scientific">Vitrella brassicaformis (strain CCMP3155)</name>
    <dbReference type="NCBI Taxonomy" id="1169540"/>
    <lineage>
        <taxon>Eukaryota</taxon>
        <taxon>Sar</taxon>
        <taxon>Alveolata</taxon>
        <taxon>Colpodellida</taxon>
        <taxon>Vitrellaceae</taxon>
        <taxon>Vitrella</taxon>
    </lineage>
</organism>
<dbReference type="EMBL" id="CDMY01000791">
    <property type="protein sequence ID" value="CEM33730.1"/>
    <property type="molecule type" value="Genomic_DNA"/>
</dbReference>
<evidence type="ECO:0000256" key="2">
    <source>
        <dbReference type="SAM" id="MobiDB-lite"/>
    </source>
</evidence>
<dbReference type="InParanoid" id="A0A0G4GTC0"/>
<feature type="chain" id="PRO_5005191168" evidence="4">
    <location>
        <begin position="31"/>
        <end position="327"/>
    </location>
</feature>
<feature type="region of interest" description="Disordered" evidence="2">
    <location>
        <begin position="266"/>
        <end position="312"/>
    </location>
</feature>
<keyword evidence="3" id="KW-1133">Transmembrane helix</keyword>
<dbReference type="SUPFAM" id="SSF48452">
    <property type="entry name" value="TPR-like"/>
    <property type="match status" value="1"/>
</dbReference>
<feature type="compositionally biased region" description="Basic and acidic residues" evidence="2">
    <location>
        <begin position="281"/>
        <end position="301"/>
    </location>
</feature>
<dbReference type="SMART" id="SM00028">
    <property type="entry name" value="TPR"/>
    <property type="match status" value="3"/>
</dbReference>
<keyword evidence="6" id="KW-1185">Reference proteome</keyword>
<proteinExistence type="predicted"/>
<accession>A0A0G4GTC0</accession>
<keyword evidence="3" id="KW-0812">Transmembrane</keyword>
<protein>
    <submittedName>
        <fullName evidence="5">Uncharacterized protein</fullName>
    </submittedName>
</protein>
<dbReference type="InterPro" id="IPR019734">
    <property type="entry name" value="TPR_rpt"/>
</dbReference>
<feature type="repeat" description="TPR" evidence="1">
    <location>
        <begin position="216"/>
        <end position="249"/>
    </location>
</feature>
<reference evidence="5 6" key="1">
    <citation type="submission" date="2014-11" db="EMBL/GenBank/DDBJ databases">
        <authorList>
            <person name="Zhu J."/>
            <person name="Qi W."/>
            <person name="Song R."/>
        </authorList>
    </citation>
    <scope>NUCLEOTIDE SEQUENCE [LARGE SCALE GENOMIC DNA]</scope>
</reference>
<dbReference type="OrthoDB" id="10006270at2759"/>
<evidence type="ECO:0000313" key="6">
    <source>
        <dbReference type="Proteomes" id="UP000041254"/>
    </source>
</evidence>